<sequence length="413" mass="47166">MLEIGKEHERGKRTMNAQGSQAETMHPRDWSWPFWLTVPLYPYSKRRTVCTEVVKDTIWTFDQLHGILYTIVPIRMTVVKLKAGGLLVYAPVAPTTECIRLINELVSKYGDVKYIILPTSSGLEHKVFVGPFARRFPKAQVFVAPHQWSFPLNLPLSWLGFPQSRTQEIPEDKSQVPFADEFDYAVLDINLGRGSFGEVAVFHKRSHTLLLTDTILSIPEEPPAIAQINPYPLLFHARDNGQEAIVDTPANRRKGWQRISLFAIYFRPSALEIAEMGDMLRDSFTAAERSKKAYFGLFPFRWQENWQQSFTALRGNGRPFVAPILQTLILPQGPKQVLDWADKVASWDFHQIISCHFDSPIKTTPHQFRQAFAFLEKNPSVSHSLPKEDLQFITGLEADLLKRGIATPPKERV</sequence>
<keyword evidence="3" id="KW-1185">Reference proteome</keyword>
<organism evidence="2 3">
    <name type="scientific">Tolypothrix tenuis PCC 7101</name>
    <dbReference type="NCBI Taxonomy" id="231146"/>
    <lineage>
        <taxon>Bacteria</taxon>
        <taxon>Bacillati</taxon>
        <taxon>Cyanobacteriota</taxon>
        <taxon>Cyanophyceae</taxon>
        <taxon>Nostocales</taxon>
        <taxon>Tolypothrichaceae</taxon>
        <taxon>Tolypothrix</taxon>
    </lineage>
</organism>
<protein>
    <recommendedName>
        <fullName evidence="4">DUF4336 domain-containing protein</fullName>
    </recommendedName>
</protein>
<proteinExistence type="predicted"/>
<dbReference type="Pfam" id="PF14234">
    <property type="entry name" value="DUF4336"/>
    <property type="match status" value="1"/>
</dbReference>
<feature type="compositionally biased region" description="Basic and acidic residues" evidence="1">
    <location>
        <begin position="1"/>
        <end position="12"/>
    </location>
</feature>
<dbReference type="AlphaFoldDB" id="A0A1Z4N5L8"/>
<dbReference type="PANTHER" id="PTHR33835">
    <property type="entry name" value="YALI0C07656P"/>
    <property type="match status" value="1"/>
</dbReference>
<dbReference type="Proteomes" id="UP000218785">
    <property type="component" value="Chromosome"/>
</dbReference>
<evidence type="ECO:0000313" key="3">
    <source>
        <dbReference type="Proteomes" id="UP000218785"/>
    </source>
</evidence>
<evidence type="ECO:0008006" key="4">
    <source>
        <dbReference type="Google" id="ProtNLM"/>
    </source>
</evidence>
<gene>
    <name evidence="2" type="ORF">NIES37_50160</name>
</gene>
<reference evidence="2 3" key="1">
    <citation type="submission" date="2017-06" db="EMBL/GenBank/DDBJ databases">
        <title>Genome sequencing of cyanobaciteial culture collection at National Institute for Environmental Studies (NIES).</title>
        <authorList>
            <person name="Hirose Y."/>
            <person name="Shimura Y."/>
            <person name="Fujisawa T."/>
            <person name="Nakamura Y."/>
            <person name="Kawachi M."/>
        </authorList>
    </citation>
    <scope>NUCLEOTIDE SEQUENCE [LARGE SCALE GENOMIC DNA]</scope>
    <source>
        <strain evidence="2 3">NIES-37</strain>
    </source>
</reference>
<feature type="region of interest" description="Disordered" evidence="1">
    <location>
        <begin position="1"/>
        <end position="20"/>
    </location>
</feature>
<dbReference type="PANTHER" id="PTHR33835:SF2">
    <property type="entry name" value="LYSINE-TRNA LIGASE"/>
    <property type="match status" value="1"/>
</dbReference>
<name>A0A1Z4N5L8_9CYAN</name>
<dbReference type="KEGG" id="ttq:NIES37_50160"/>
<evidence type="ECO:0000256" key="1">
    <source>
        <dbReference type="SAM" id="MobiDB-lite"/>
    </source>
</evidence>
<evidence type="ECO:0000313" key="2">
    <source>
        <dbReference type="EMBL" id="BAZ01018.1"/>
    </source>
</evidence>
<dbReference type="InterPro" id="IPR025638">
    <property type="entry name" value="DUF4336"/>
</dbReference>
<dbReference type="EMBL" id="AP018248">
    <property type="protein sequence ID" value="BAZ01018.1"/>
    <property type="molecule type" value="Genomic_DNA"/>
</dbReference>
<accession>A0A1Z4N5L8</accession>